<dbReference type="EMBL" id="MT774403">
    <property type="protein sequence ID" value="QOR57373.1"/>
    <property type="molecule type" value="Genomic_DNA"/>
</dbReference>
<organism evidence="2 3">
    <name type="scientific">uncultured phage cr113_1</name>
    <dbReference type="NCBI Taxonomy" id="2772087"/>
    <lineage>
        <taxon>Viruses</taxon>
        <taxon>Duplodnaviria</taxon>
        <taxon>Heunggongvirae</taxon>
        <taxon>Uroviricota</taxon>
        <taxon>Caudoviricetes</taxon>
        <taxon>Crassvirales</taxon>
        <taxon>Suoliviridae</taxon>
        <taxon>Loutivirinae</taxon>
        <taxon>Buchavirus</taxon>
        <taxon>Buchavirus coli</taxon>
    </lineage>
</organism>
<feature type="region of interest" description="Disordered" evidence="1">
    <location>
        <begin position="1"/>
        <end position="20"/>
    </location>
</feature>
<sequence>MKMDKNRKEEYKIARSEERVAARNARKAERRVFRVKQITSEEEVKPKNFYSEELKARRKVKRERAKALVEKRKSTFVFQSINYPRFNKYDRKQLDAQVKFDHMIIHMKQSKVKSIKQSKEDKAKYKASLVAFKKTYVRKTGTTKAPLAA</sequence>
<dbReference type="KEGG" id="vg:65131312"/>
<dbReference type="GeneID" id="65131312"/>
<proteinExistence type="predicted"/>
<dbReference type="Proteomes" id="UP000593598">
    <property type="component" value="Segment"/>
</dbReference>
<name>A0A7M1RSK9_9CAUD</name>
<protein>
    <submittedName>
        <fullName evidence="2">Uncharacterized protein</fullName>
    </submittedName>
</protein>
<accession>A0A7M1RSK9</accession>
<evidence type="ECO:0000256" key="1">
    <source>
        <dbReference type="SAM" id="MobiDB-lite"/>
    </source>
</evidence>
<evidence type="ECO:0000313" key="3">
    <source>
        <dbReference type="Proteomes" id="UP000593598"/>
    </source>
</evidence>
<keyword evidence="3" id="KW-1185">Reference proteome</keyword>
<reference evidence="2 3" key="1">
    <citation type="submission" date="2020-07" db="EMBL/GenBank/DDBJ databases">
        <title>Taxonomic proposal: Crassvirales, a new order of highly abundant and diverse bacterial viruses.</title>
        <authorList>
            <person name="Shkoporov A.N."/>
            <person name="Stockdale S.R."/>
            <person name="Guerin E."/>
            <person name="Ross R.P."/>
            <person name="Hill C."/>
        </authorList>
    </citation>
    <scope>NUCLEOTIDE SEQUENCE [LARGE SCALE GENOMIC DNA]</scope>
</reference>
<evidence type="ECO:0000313" key="2">
    <source>
        <dbReference type="EMBL" id="QOR57373.1"/>
    </source>
</evidence>
<dbReference type="RefSeq" id="YP_010112825.1">
    <property type="nucleotide sequence ID" value="NC_055896.1"/>
</dbReference>